<dbReference type="SMART" id="SM00233">
    <property type="entry name" value="PH"/>
    <property type="match status" value="2"/>
</dbReference>
<dbReference type="FunFam" id="2.30.29.30:FF:000286">
    <property type="entry name" value="PH-protein kinase domain containing protein"/>
    <property type="match status" value="1"/>
</dbReference>
<feature type="domain" description="MyTH4" evidence="6">
    <location>
        <begin position="1096"/>
        <end position="1257"/>
    </location>
</feature>
<dbReference type="PROSITE" id="PS51016">
    <property type="entry name" value="MYTH4"/>
    <property type="match status" value="1"/>
</dbReference>
<keyword evidence="8" id="KW-1185">Reference proteome</keyword>
<dbReference type="PANTHER" id="PTHR22903">
    <property type="entry name" value="PLEKHH PROTEIN"/>
    <property type="match status" value="1"/>
</dbReference>
<dbReference type="SUPFAM" id="SSF47031">
    <property type="entry name" value="Second domain of FERM"/>
    <property type="match status" value="1"/>
</dbReference>
<dbReference type="InParanoid" id="A0A1X7UMV0"/>
<dbReference type="OrthoDB" id="6285196at2759"/>
<dbReference type="EnsemblMetazoa" id="XM_019997781.1">
    <property type="protein sequence ID" value="XP_019853340.1"/>
    <property type="gene ID" value="LOC105313113"/>
</dbReference>
<accession>A0A1X7UMV0</accession>
<feature type="compositionally biased region" description="Polar residues" evidence="3">
    <location>
        <begin position="527"/>
        <end position="544"/>
    </location>
</feature>
<dbReference type="KEGG" id="aqu:105313113"/>
<dbReference type="PANTHER" id="PTHR22903:SF8">
    <property type="entry name" value="MAX-1A"/>
    <property type="match status" value="1"/>
</dbReference>
<dbReference type="InterPro" id="IPR000299">
    <property type="entry name" value="FERM_domain"/>
</dbReference>
<reference evidence="7" key="2">
    <citation type="submission" date="2017-05" db="UniProtKB">
        <authorList>
            <consortium name="EnsemblMetazoa"/>
        </authorList>
    </citation>
    <scope>IDENTIFICATION</scope>
</reference>
<feature type="compositionally biased region" description="Pro residues" evidence="3">
    <location>
        <begin position="263"/>
        <end position="282"/>
    </location>
</feature>
<dbReference type="InterPro" id="IPR035963">
    <property type="entry name" value="FERM_2"/>
</dbReference>
<sequence>MASQLHPDKESHLLETTAKVKHVREEVTKKLDQYRKQYEEMHIRALTAEVEVSNLQLKLDDVLRQRSSQHDHVLSLIDEIAKEKSMREDLSLALDTARDKLNEIHKILTKEFGKIQTNQKDLRVAVNSFMRCVYEFKTGVISQNDFLSVVELIFTSLEASETALLSPIASQKEPSSHLDIVFNRSSIHELASLTPDMRRKKLEVLLDKLLPESLFNNLSPSGDFLTQLFELPDSPSLRTSPLTPPTIPPLHSAPKRSITKPHTMPPLPPPLPPKPSPTPPPNSVHGKHYIAMENGSAANPDEDSDDSESDFVDIQEINRQTLSQKNALKQQASATATTAGREKLADWMKVSRPRHLKSHKVSFKRSMSCDLLDVSGESADSTDSSYAYSFAFQHVQAWRKLIGLRDSSVLTGSLPRIHSDGCVDEENLYYIAPNDFRSVLSQVRGESMKMGGQEVTERAIQRVDSIVTTHRSSTLIESAEYLSLLRGTDPPRTKKDWFKVKDRGSSKTKPMTTPRLNYENQPKPFPQRQSSAPKNIMSSTTRSFPLSPIHSLPFDDPKYGRVTTTHFSDIYNSPETSPSPPPRSSLHNRFTQIEGNSAKTGRTSMTGLSPVPGSPILQSKGAPALPPKTHNKVDIQIRDPPPLPSSFSSVPPAHSPSPKPIPKPRFKKDSVHGSTARSSLPSSAPPPLPPFHPVTSSLPPLETSAVLKPPVENDALTSPAYFSLKRGTHSLQLIPQFYDSDDDHDDDDLSSYSLGEFKLVERKESLPMCDIKEQSLDPNSGECTQSSVSDSSDDEYMIPPDAAIGYVEPSSSGRNSKDMPRNKKYTATLPASSVDNTSYEKQGYLHKLDPRLKHWTRRWFILKGKELKYYSKKGATYRAKGVINLAAWCKVTRHELTSSFQLATPTRTYHFVADSGADCEDWIKALESVMRMCQNNMSSPATKDIPANWAKVKLSSWSQGHQKMWIALLNQSLILYQDPDTDPLQSFTLVDAMVRHCTDAPGFRSRPSFCHIKDEFTIVVELSDPTNASNEPETISLSFSDKDDMDKWFYHLVSASSGETGPELTLTEKVVARLYRTKKEELASATTLWCNPVLNYTTENIQEPLVSLPSTTLTLEAVQLFKSLQLFVATPFDPLALDYHIVSLQQIVSRCLPETALHDELYCQILRQISAPSSLQSSHIVMQSWFLLCLLIPHIQPRRKLFSWYLKAFITRQQSHFGSQPTIIGQLIGLCDTRLARTEKNGLREKKASWWELHSLMSRPIHLTCVMQMKLGIHIHLLNDTSVTVDADSSTTVQELVSQLNQELGMESVCTTGFSLMSDWPGEEGMDIFYLFPNSKLMDVISMWSDSMTELGSSSTHARTIRLTYRNRLSFKTRRGQETDREVILLAYQYSKDVLNDYYLVPSLDIALDITARMAQIDYGDCSSLTNAQDIAKDAVRRFCCRKFTMNILPHDMELLSSRLLQKWKGYHNISRQSCSRMLLTLLADTWDLFGSTLFFCKDQYGTLTHKTGNVWLAINENGVSLLHGNNMKEIVTYSYKDIATFGGHVDDFMLVVNSRQSQSGGSTPVQTEKIVLSMPKFKIREATYLMASYLDY</sequence>
<feature type="compositionally biased region" description="Polar residues" evidence="3">
    <location>
        <begin position="596"/>
        <end position="607"/>
    </location>
</feature>
<feature type="compositionally biased region" description="Polar residues" evidence="3">
    <location>
        <begin position="507"/>
        <end position="520"/>
    </location>
</feature>
<dbReference type="Pfam" id="PF00784">
    <property type="entry name" value="MyTH4"/>
    <property type="match status" value="1"/>
</dbReference>
<evidence type="ECO:0000259" key="6">
    <source>
        <dbReference type="PROSITE" id="PS51016"/>
    </source>
</evidence>
<dbReference type="InterPro" id="IPR000857">
    <property type="entry name" value="MyTH4_dom"/>
</dbReference>
<evidence type="ECO:0000256" key="1">
    <source>
        <dbReference type="ARBA" id="ARBA00022737"/>
    </source>
</evidence>
<dbReference type="Gene3D" id="2.30.29.30">
    <property type="entry name" value="Pleckstrin-homology domain (PH domain)/Phosphotyrosine-binding domain (PTB)"/>
    <property type="match status" value="3"/>
</dbReference>
<dbReference type="PROSITE" id="PS50003">
    <property type="entry name" value="PH_DOMAIN"/>
    <property type="match status" value="2"/>
</dbReference>
<evidence type="ECO:0000256" key="2">
    <source>
        <dbReference type="ARBA" id="ARBA00023054"/>
    </source>
</evidence>
<dbReference type="InterPro" id="IPR019749">
    <property type="entry name" value="Band_41_domain"/>
</dbReference>
<evidence type="ECO:0000313" key="7">
    <source>
        <dbReference type="EnsemblMetazoa" id="Aqu2.1.28981_001"/>
    </source>
</evidence>
<reference evidence="8" key="1">
    <citation type="journal article" date="2010" name="Nature">
        <title>The Amphimedon queenslandica genome and the evolution of animal complexity.</title>
        <authorList>
            <person name="Srivastava M."/>
            <person name="Simakov O."/>
            <person name="Chapman J."/>
            <person name="Fahey B."/>
            <person name="Gauthier M.E."/>
            <person name="Mitros T."/>
            <person name="Richards G.S."/>
            <person name="Conaco C."/>
            <person name="Dacre M."/>
            <person name="Hellsten U."/>
            <person name="Larroux C."/>
            <person name="Putnam N.H."/>
            <person name="Stanke M."/>
            <person name="Adamska M."/>
            <person name="Darling A."/>
            <person name="Degnan S.M."/>
            <person name="Oakley T.H."/>
            <person name="Plachetzki D.C."/>
            <person name="Zhai Y."/>
            <person name="Adamski M."/>
            <person name="Calcino A."/>
            <person name="Cummins S.F."/>
            <person name="Goodstein D.M."/>
            <person name="Harris C."/>
            <person name="Jackson D.J."/>
            <person name="Leys S.P."/>
            <person name="Shu S."/>
            <person name="Woodcroft B.J."/>
            <person name="Vervoort M."/>
            <person name="Kosik K.S."/>
            <person name="Manning G."/>
            <person name="Degnan B.M."/>
            <person name="Rokhsar D.S."/>
        </authorList>
    </citation>
    <scope>NUCLEOTIDE SEQUENCE [LARGE SCALE GENOMIC DNA]</scope>
</reference>
<dbReference type="PROSITE" id="PS50057">
    <property type="entry name" value="FERM_3"/>
    <property type="match status" value="1"/>
</dbReference>
<dbReference type="GO" id="GO:0005856">
    <property type="term" value="C:cytoskeleton"/>
    <property type="evidence" value="ECO:0007669"/>
    <property type="project" value="InterPro"/>
</dbReference>
<dbReference type="Pfam" id="PF21989">
    <property type="entry name" value="RA_2"/>
    <property type="match status" value="1"/>
</dbReference>
<keyword evidence="2" id="KW-0175">Coiled coil</keyword>
<feature type="domain" description="PH" evidence="4">
    <location>
        <begin position="943"/>
        <end position="1057"/>
    </location>
</feature>
<feature type="domain" description="FERM" evidence="5">
    <location>
        <begin position="1271"/>
        <end position="1593"/>
    </location>
</feature>
<evidence type="ECO:0008006" key="9">
    <source>
        <dbReference type="Google" id="ProtNLM"/>
    </source>
</evidence>
<gene>
    <name evidence="7" type="primary">105313113</name>
</gene>
<dbReference type="SUPFAM" id="SSF50729">
    <property type="entry name" value="PH domain-like"/>
    <property type="match status" value="2"/>
</dbReference>
<dbReference type="Proteomes" id="UP000007879">
    <property type="component" value="Unassembled WGS sequence"/>
</dbReference>
<feature type="region of interest" description="Disordered" evidence="3">
    <location>
        <begin position="596"/>
        <end position="697"/>
    </location>
</feature>
<dbReference type="SMART" id="SM00139">
    <property type="entry name" value="MyTH4"/>
    <property type="match status" value="1"/>
</dbReference>
<dbReference type="InterPro" id="IPR011993">
    <property type="entry name" value="PH-like_dom_sf"/>
</dbReference>
<keyword evidence="1" id="KW-0677">Repeat</keyword>
<feature type="region of interest" description="Disordered" evidence="3">
    <location>
        <begin position="772"/>
        <end position="829"/>
    </location>
</feature>
<proteinExistence type="predicted"/>
<dbReference type="InterPro" id="IPR038185">
    <property type="entry name" value="MyTH4_dom_sf"/>
</dbReference>
<feature type="compositionally biased region" description="Polar residues" evidence="3">
    <location>
        <begin position="776"/>
        <end position="790"/>
    </location>
</feature>
<feature type="compositionally biased region" description="Pro residues" evidence="3">
    <location>
        <begin position="683"/>
        <end position="692"/>
    </location>
</feature>
<feature type="compositionally biased region" description="Pro residues" evidence="3">
    <location>
        <begin position="653"/>
        <end position="663"/>
    </location>
</feature>
<name>A0A1X7UMV0_AMPQE</name>
<protein>
    <recommendedName>
        <fullName evidence="9">Pleckstrin homology domain-containing family H member 1</fullName>
    </recommendedName>
</protein>
<dbReference type="EnsemblMetazoa" id="Aqu2.1.28981_001">
    <property type="protein sequence ID" value="Aqu2.1.28981_001"/>
    <property type="gene ID" value="Aqu2.1.28981"/>
</dbReference>
<feature type="region of interest" description="Disordered" evidence="3">
    <location>
        <begin position="236"/>
        <end position="287"/>
    </location>
</feature>
<organism evidence="7">
    <name type="scientific">Amphimedon queenslandica</name>
    <name type="common">Sponge</name>
    <dbReference type="NCBI Taxonomy" id="400682"/>
    <lineage>
        <taxon>Eukaryota</taxon>
        <taxon>Metazoa</taxon>
        <taxon>Porifera</taxon>
        <taxon>Demospongiae</taxon>
        <taxon>Heteroscleromorpha</taxon>
        <taxon>Haplosclerida</taxon>
        <taxon>Niphatidae</taxon>
        <taxon>Amphimedon</taxon>
    </lineage>
</organism>
<dbReference type="Gene3D" id="1.25.40.530">
    <property type="entry name" value="MyTH4 domain"/>
    <property type="match status" value="1"/>
</dbReference>
<dbReference type="Pfam" id="PF00169">
    <property type="entry name" value="PH"/>
    <property type="match status" value="2"/>
</dbReference>
<feature type="region of interest" description="Disordered" evidence="3">
    <location>
        <begin position="569"/>
        <end position="588"/>
    </location>
</feature>
<feature type="region of interest" description="Disordered" evidence="3">
    <location>
        <begin position="495"/>
        <end position="549"/>
    </location>
</feature>
<evidence type="ECO:0000259" key="4">
    <source>
        <dbReference type="PROSITE" id="PS50003"/>
    </source>
</evidence>
<evidence type="ECO:0000256" key="3">
    <source>
        <dbReference type="SAM" id="MobiDB-lite"/>
    </source>
</evidence>
<feature type="domain" description="PH" evidence="4">
    <location>
        <begin position="838"/>
        <end position="931"/>
    </location>
</feature>
<evidence type="ECO:0000259" key="5">
    <source>
        <dbReference type="PROSITE" id="PS50057"/>
    </source>
</evidence>
<feature type="compositionally biased region" description="Basic and acidic residues" evidence="3">
    <location>
        <begin position="495"/>
        <end position="505"/>
    </location>
</feature>
<dbReference type="Gene3D" id="3.10.20.90">
    <property type="entry name" value="Phosphatidylinositol 3-kinase Catalytic Subunit, Chain A, domain 1"/>
    <property type="match status" value="1"/>
</dbReference>
<dbReference type="SMART" id="SM00295">
    <property type="entry name" value="B41"/>
    <property type="match status" value="1"/>
</dbReference>
<evidence type="ECO:0000313" key="8">
    <source>
        <dbReference type="Proteomes" id="UP000007879"/>
    </source>
</evidence>
<dbReference type="InterPro" id="IPR001849">
    <property type="entry name" value="PH_domain"/>
</dbReference>